<protein>
    <submittedName>
        <fullName evidence="3">Terminase</fullName>
    </submittedName>
</protein>
<dbReference type="InterPro" id="IPR005021">
    <property type="entry name" value="Terminase_largesu-like"/>
</dbReference>
<dbReference type="PANTHER" id="PTHR41287:SF1">
    <property type="entry name" value="PROTEIN YMFN"/>
    <property type="match status" value="1"/>
</dbReference>
<dbReference type="PANTHER" id="PTHR41287">
    <property type="match status" value="1"/>
</dbReference>
<evidence type="ECO:0000313" key="3">
    <source>
        <dbReference type="EMBL" id="OWJ78413.1"/>
    </source>
</evidence>
<sequence length="571" mass="63182">MAEAATDILWDTSLPDWKERIVRREPLIPDLPLFDPVADKALAIFKRLRLPDDVGRARTFGEAGDEWIFRFVRAVFGSYDPDRKIRMIREFLLMVPKGNAKTTYAAAIILVAAIMNERPNAELMLIAPSQKIAKRAFSQAAGMIKLDPSLADMFHPKAYSNEIVKLDEVVPSRIQIVSADPSVVTGAMSTFTLIDETHEFAKMSKAADVFAEIKGSLGKRPDGFLLQITTQSKAPPAGVWKSELTIARKVRDGEIRRSLLPVLYELPPEMAANDGWLDRKTWSMVNPNLNRSVTEGYIAGEIEKAEIDGPHQMALIASQHLNVEVGVGLHADRWPGALYWDRTADPRITFDRMLDECEVCTAGIDGGGLDDLMGLGLIARHRKTRAWWHWARGLAQADVLERRKEIVPRLRDFERQGDLVFCESAEQQEAEIVAICKQVQLAGLFPEQSGIGLDSAGVATLIDALAAEGMTQPLVTAVGQGWKLQAAVLTLPRKLKDRSMLHGGQPIMQWQVGNAKQELKGSNYMVTKQAAGSAKIDLLMATFNAAMLMFLNPAADQSRQNMDGFFAALRA</sequence>
<comment type="caution">
    <text evidence="3">The sequence shown here is derived from an EMBL/GenBank/DDBJ whole genome shotgun (WGS) entry which is preliminary data.</text>
</comment>
<evidence type="ECO:0000259" key="2">
    <source>
        <dbReference type="Pfam" id="PF20441"/>
    </source>
</evidence>
<dbReference type="AlphaFoldDB" id="A0A212AC22"/>
<reference evidence="3 4" key="1">
    <citation type="submission" date="2016-12" db="EMBL/GenBank/DDBJ databases">
        <title>Comparison of Traditional DNA-DNA Hybridization with In Silico Genomic Analysis.</title>
        <authorList>
            <person name="Nicholson A.C."/>
            <person name="Humrighouse B.W."/>
            <person name="Graziano J."/>
            <person name="Lasker B."/>
            <person name="Whitney A.M."/>
            <person name="Mcquiston J.R."/>
        </authorList>
    </citation>
    <scope>NUCLEOTIDE SEQUENCE [LARGE SCALE GENOMIC DNA]</scope>
    <source>
        <strain evidence="3 4">H2240</strain>
    </source>
</reference>
<dbReference type="InterPro" id="IPR027417">
    <property type="entry name" value="P-loop_NTPase"/>
</dbReference>
<organism evidence="3 4">
    <name type="scientific">Haematobacter genomosp. 1</name>
    <dbReference type="NCBI Taxonomy" id="366618"/>
    <lineage>
        <taxon>Bacteria</taxon>
        <taxon>Pseudomonadati</taxon>
        <taxon>Pseudomonadota</taxon>
        <taxon>Alphaproteobacteria</taxon>
        <taxon>Rhodobacterales</taxon>
        <taxon>Paracoccaceae</taxon>
        <taxon>Haematobacter</taxon>
    </lineage>
</organism>
<dbReference type="RefSeq" id="WP_088215072.1">
    <property type="nucleotide sequence ID" value="NZ_NIPW01000011.1"/>
</dbReference>
<evidence type="ECO:0000259" key="1">
    <source>
        <dbReference type="Pfam" id="PF03354"/>
    </source>
</evidence>
<proteinExistence type="predicted"/>
<dbReference type="GO" id="GO:0004519">
    <property type="term" value="F:endonuclease activity"/>
    <property type="evidence" value="ECO:0007669"/>
    <property type="project" value="InterPro"/>
</dbReference>
<keyword evidence="4" id="KW-1185">Reference proteome</keyword>
<evidence type="ECO:0000313" key="4">
    <source>
        <dbReference type="Proteomes" id="UP000196878"/>
    </source>
</evidence>
<dbReference type="InterPro" id="IPR046462">
    <property type="entry name" value="TerL_nuclease"/>
</dbReference>
<dbReference type="Proteomes" id="UP000196878">
    <property type="component" value="Unassembled WGS sequence"/>
</dbReference>
<dbReference type="InterPro" id="IPR046461">
    <property type="entry name" value="TerL_ATPase"/>
</dbReference>
<name>A0A212AC22_9RHOB</name>
<dbReference type="OrthoDB" id="9760250at2"/>
<feature type="domain" description="Terminase large subunit-like endonuclease" evidence="2">
    <location>
        <begin position="269"/>
        <end position="545"/>
    </location>
</feature>
<dbReference type="Gene3D" id="3.40.50.300">
    <property type="entry name" value="P-loop containing nucleotide triphosphate hydrolases"/>
    <property type="match status" value="1"/>
</dbReference>
<accession>A0A212AC22</accession>
<dbReference type="Pfam" id="PF03354">
    <property type="entry name" value="TerL_ATPase"/>
    <property type="match status" value="1"/>
</dbReference>
<gene>
    <name evidence="3" type="ORF">CDV49_08225</name>
</gene>
<dbReference type="Pfam" id="PF20441">
    <property type="entry name" value="TerL_nuclease"/>
    <property type="match status" value="1"/>
</dbReference>
<dbReference type="EMBL" id="NIPW01000011">
    <property type="protein sequence ID" value="OWJ78413.1"/>
    <property type="molecule type" value="Genomic_DNA"/>
</dbReference>
<feature type="domain" description="Terminase large subunit-like ATPase" evidence="1">
    <location>
        <begin position="75"/>
        <end position="232"/>
    </location>
</feature>